<evidence type="ECO:0000256" key="7">
    <source>
        <dbReference type="RuleBase" id="RU003346"/>
    </source>
</evidence>
<accession>A0AAW1Q728</accession>
<dbReference type="EMBL" id="JALJOR010000004">
    <property type="protein sequence ID" value="KAK9818055.1"/>
    <property type="molecule type" value="Genomic_DNA"/>
</dbReference>
<feature type="domain" description="Major facilitator superfamily (MFS) profile" evidence="10">
    <location>
        <begin position="55"/>
        <end position="490"/>
    </location>
</feature>
<feature type="transmembrane region" description="Helical" evidence="9">
    <location>
        <begin position="215"/>
        <end position="236"/>
    </location>
</feature>
<dbReference type="PANTHER" id="PTHR48023">
    <property type="entry name" value="D-XYLOSE-PROTON SYMPORTER-LIKE 2"/>
    <property type="match status" value="1"/>
</dbReference>
<comment type="similarity">
    <text evidence="2 7">Belongs to the major facilitator superfamily. Sugar transporter (TC 2.A.1.1) family.</text>
</comment>
<dbReference type="InterPro" id="IPR020846">
    <property type="entry name" value="MFS_dom"/>
</dbReference>
<evidence type="ECO:0000256" key="5">
    <source>
        <dbReference type="ARBA" id="ARBA00022989"/>
    </source>
</evidence>
<dbReference type="CDD" id="cd17362">
    <property type="entry name" value="MFS_GLUT10_12_Class3_like"/>
    <property type="match status" value="1"/>
</dbReference>
<reference evidence="11 12" key="1">
    <citation type="journal article" date="2024" name="Nat. Commun.">
        <title>Phylogenomics reveals the evolutionary origins of lichenization in chlorophyte algae.</title>
        <authorList>
            <person name="Puginier C."/>
            <person name="Libourel C."/>
            <person name="Otte J."/>
            <person name="Skaloud P."/>
            <person name="Haon M."/>
            <person name="Grisel S."/>
            <person name="Petersen M."/>
            <person name="Berrin J.G."/>
            <person name="Delaux P.M."/>
            <person name="Dal Grande F."/>
            <person name="Keller J."/>
        </authorList>
    </citation>
    <scope>NUCLEOTIDE SEQUENCE [LARGE SCALE GENOMIC DNA]</scope>
    <source>
        <strain evidence="11 12">SAG 2043</strain>
    </source>
</reference>
<comment type="caution">
    <text evidence="11">The sequence shown here is derived from an EMBL/GenBank/DDBJ whole genome shotgun (WGS) entry which is preliminary data.</text>
</comment>
<keyword evidence="6 9" id="KW-0472">Membrane</keyword>
<feature type="transmembrane region" description="Helical" evidence="9">
    <location>
        <begin position="436"/>
        <end position="455"/>
    </location>
</feature>
<evidence type="ECO:0000256" key="1">
    <source>
        <dbReference type="ARBA" id="ARBA00004141"/>
    </source>
</evidence>
<feature type="transmembrane region" description="Helical" evidence="9">
    <location>
        <begin position="396"/>
        <end position="424"/>
    </location>
</feature>
<dbReference type="PROSITE" id="PS50850">
    <property type="entry name" value="MFS"/>
    <property type="match status" value="1"/>
</dbReference>
<name>A0AAW1Q728_9CHLO</name>
<evidence type="ECO:0000313" key="12">
    <source>
        <dbReference type="Proteomes" id="UP001489004"/>
    </source>
</evidence>
<dbReference type="InterPro" id="IPR005828">
    <property type="entry name" value="MFS_sugar_transport-like"/>
</dbReference>
<dbReference type="Proteomes" id="UP001489004">
    <property type="component" value="Unassembled WGS sequence"/>
</dbReference>
<evidence type="ECO:0000256" key="2">
    <source>
        <dbReference type="ARBA" id="ARBA00010992"/>
    </source>
</evidence>
<dbReference type="InterPro" id="IPR005829">
    <property type="entry name" value="Sugar_transporter_CS"/>
</dbReference>
<keyword evidence="12" id="KW-1185">Reference proteome</keyword>
<dbReference type="Pfam" id="PF00083">
    <property type="entry name" value="Sugar_tr"/>
    <property type="match status" value="1"/>
</dbReference>
<keyword evidence="4 9" id="KW-0812">Transmembrane</keyword>
<evidence type="ECO:0000256" key="9">
    <source>
        <dbReference type="SAM" id="Phobius"/>
    </source>
</evidence>
<dbReference type="PRINTS" id="PR00171">
    <property type="entry name" value="SUGRTRNSPORT"/>
</dbReference>
<feature type="transmembrane region" description="Helical" evidence="9">
    <location>
        <begin position="157"/>
        <end position="175"/>
    </location>
</feature>
<keyword evidence="5 9" id="KW-1133">Transmembrane helix</keyword>
<evidence type="ECO:0000256" key="6">
    <source>
        <dbReference type="ARBA" id="ARBA00023136"/>
    </source>
</evidence>
<gene>
    <name evidence="11" type="ORF">WJX72_006373</name>
</gene>
<feature type="compositionally biased region" description="Low complexity" evidence="8">
    <location>
        <begin position="26"/>
        <end position="35"/>
    </location>
</feature>
<dbReference type="InterPro" id="IPR036259">
    <property type="entry name" value="MFS_trans_sf"/>
</dbReference>
<feature type="transmembrane region" description="Helical" evidence="9">
    <location>
        <begin position="369"/>
        <end position="390"/>
    </location>
</feature>
<dbReference type="GO" id="GO:0022857">
    <property type="term" value="F:transmembrane transporter activity"/>
    <property type="evidence" value="ECO:0007669"/>
    <property type="project" value="InterPro"/>
</dbReference>
<dbReference type="SUPFAM" id="SSF103473">
    <property type="entry name" value="MFS general substrate transporter"/>
    <property type="match status" value="1"/>
</dbReference>
<protein>
    <recommendedName>
        <fullName evidence="10">Major facilitator superfamily (MFS) profile domain-containing protein</fullName>
    </recommendedName>
</protein>
<dbReference type="GO" id="GO:0016020">
    <property type="term" value="C:membrane"/>
    <property type="evidence" value="ECO:0007669"/>
    <property type="project" value="UniProtKB-SubCell"/>
</dbReference>
<feature type="region of interest" description="Disordered" evidence="8">
    <location>
        <begin position="20"/>
        <end position="44"/>
    </location>
</feature>
<dbReference type="InterPro" id="IPR003663">
    <property type="entry name" value="Sugar/inositol_transpt"/>
</dbReference>
<proteinExistence type="inferred from homology"/>
<evidence type="ECO:0000313" key="11">
    <source>
        <dbReference type="EMBL" id="KAK9818055.1"/>
    </source>
</evidence>
<organism evidence="11 12">
    <name type="scientific">[Myrmecia] bisecta</name>
    <dbReference type="NCBI Taxonomy" id="41462"/>
    <lineage>
        <taxon>Eukaryota</taxon>
        <taxon>Viridiplantae</taxon>
        <taxon>Chlorophyta</taxon>
        <taxon>core chlorophytes</taxon>
        <taxon>Trebouxiophyceae</taxon>
        <taxon>Trebouxiales</taxon>
        <taxon>Trebouxiaceae</taxon>
        <taxon>Myrmecia</taxon>
    </lineage>
</organism>
<dbReference type="PROSITE" id="PS00216">
    <property type="entry name" value="SUGAR_TRANSPORT_1"/>
    <property type="match status" value="1"/>
</dbReference>
<evidence type="ECO:0000256" key="4">
    <source>
        <dbReference type="ARBA" id="ARBA00022692"/>
    </source>
</evidence>
<dbReference type="InterPro" id="IPR050820">
    <property type="entry name" value="MFS_Sugar_Transporter"/>
</dbReference>
<evidence type="ECO:0000256" key="8">
    <source>
        <dbReference type="SAM" id="MobiDB-lite"/>
    </source>
</evidence>
<evidence type="ECO:0000259" key="10">
    <source>
        <dbReference type="PROSITE" id="PS50850"/>
    </source>
</evidence>
<dbReference type="GO" id="GO:0005737">
    <property type="term" value="C:cytoplasm"/>
    <property type="evidence" value="ECO:0007669"/>
    <property type="project" value="UniProtKB-ARBA"/>
</dbReference>
<dbReference type="PANTHER" id="PTHR48023:SF4">
    <property type="entry name" value="D-XYLOSE-PROTON SYMPORTER-LIKE 2"/>
    <property type="match status" value="1"/>
</dbReference>
<sequence length="508" mass="52543">MAAPEGQAHTSVTVQAVAERSEDEAAALLDPSSSGSGPGGAPEKPPVDWVMTGLAFLFPALGGLLFGYDIGATSGALVSITSATTSGTDWYNLTSFQSGAVVSSSLLGALLGSAAAFVVGDKLGRKRELLLAAVLYGAAAILMYSAPSLAILLAGRATYGVGIGFAMHAAPAYIAETSPASARGLLISLKELLIVAGILSGYLTSYLFVDDVGGWRNMYGLSLLPAIALSIGMAWLPDSPRWLLLSGAGRDRAAAALTRARGKYGDDKAAVDAEISGMIRSAEESASQSGSMSLFQKRNLRPLSIGMSLMLFQQITGQPSVLYYAAKIFTDAGFSGGKDATGVSVILGIVKFLMTGVAVLTVDSWGRRPLLLTGVTGMTLALMALGGSQFASLGGLATWVSLIALLVYVGCYQVSFGPISWLMVGEVFPLAVRGQASALATLTNFGSNFGVSLVLPSVQENFGIANTYLAFAVISLVALGTIYAIVPETKGKTLEEIEALWSEEDKGE</sequence>
<evidence type="ECO:0000256" key="3">
    <source>
        <dbReference type="ARBA" id="ARBA00022448"/>
    </source>
</evidence>
<feature type="transmembrane region" description="Helical" evidence="9">
    <location>
        <begin position="345"/>
        <end position="362"/>
    </location>
</feature>
<dbReference type="FunFam" id="1.20.1250.20:FF:000118">
    <property type="entry name" value="D-xylose-proton symporter-like 3, chloroplastic"/>
    <property type="match status" value="1"/>
</dbReference>
<feature type="transmembrane region" description="Helical" evidence="9">
    <location>
        <begin position="187"/>
        <end position="209"/>
    </location>
</feature>
<dbReference type="Gene3D" id="1.20.1250.20">
    <property type="entry name" value="MFS general substrate transporter like domains"/>
    <property type="match status" value="1"/>
</dbReference>
<feature type="transmembrane region" description="Helical" evidence="9">
    <location>
        <begin position="100"/>
        <end position="120"/>
    </location>
</feature>
<feature type="transmembrane region" description="Helical" evidence="9">
    <location>
        <begin position="129"/>
        <end position="151"/>
    </location>
</feature>
<feature type="transmembrane region" description="Helical" evidence="9">
    <location>
        <begin position="54"/>
        <end position="80"/>
    </location>
</feature>
<feature type="transmembrane region" description="Helical" evidence="9">
    <location>
        <begin position="467"/>
        <end position="486"/>
    </location>
</feature>
<dbReference type="GO" id="GO:1904659">
    <property type="term" value="P:D-glucose transmembrane transport"/>
    <property type="evidence" value="ECO:0007669"/>
    <property type="project" value="UniProtKB-ARBA"/>
</dbReference>
<dbReference type="AlphaFoldDB" id="A0AAW1Q728"/>
<comment type="subcellular location">
    <subcellularLocation>
        <location evidence="1">Membrane</location>
        <topology evidence="1">Multi-pass membrane protein</topology>
    </subcellularLocation>
</comment>
<keyword evidence="3 7" id="KW-0813">Transport</keyword>
<dbReference type="NCBIfam" id="TIGR00879">
    <property type="entry name" value="SP"/>
    <property type="match status" value="1"/>
</dbReference>